<dbReference type="InterPro" id="IPR016130">
    <property type="entry name" value="Tyr_Pase_AS"/>
</dbReference>
<dbReference type="InterPro" id="IPR026893">
    <property type="entry name" value="Tyr/Ser_Pase_IphP-type"/>
</dbReference>
<evidence type="ECO:0000313" key="3">
    <source>
        <dbReference type="Proteomes" id="UP000008782"/>
    </source>
</evidence>
<dbReference type="GeneID" id="24410949"/>
<sequence>MPLEPTMEIGSPPSPPFIEVDGLPNFRDCGGYPVAQKADTIVRRGVLYRSADPSRISERGIAQLRALDITKVFDLRSHGEISESTKNGWGQIREWDSALRIPASVFTDSDLASGQRAKRDAYLREEGHQGFVNYYRDVLASATSHENEFEPLRQILRYFSETPATQLRPILIHCSLGKDRTGVICALILSLCGVDDSIVAHEYAITVLGLREKVAAIIAEIHPDGTGMTEVETRFFGSKKESMQCFLEQLRQNGGVEQYIEDSGILTDYQVKQLQQNLTVRLLEGEEPLDWRRHAEMLEQFLNTAPSS</sequence>
<dbReference type="VEuPathDB" id="FungiDB:GLRG_05584"/>
<dbReference type="OrthoDB" id="449382at2759"/>
<dbReference type="InterPro" id="IPR029021">
    <property type="entry name" value="Prot-tyrosine_phosphatase-like"/>
</dbReference>
<dbReference type="GO" id="GO:0004721">
    <property type="term" value="F:phosphoprotein phosphatase activity"/>
    <property type="evidence" value="ECO:0007669"/>
    <property type="project" value="InterPro"/>
</dbReference>
<proteinExistence type="predicted"/>
<dbReference type="RefSeq" id="XP_008094460.1">
    <property type="nucleotide sequence ID" value="XM_008096269.1"/>
</dbReference>
<dbReference type="Proteomes" id="UP000008782">
    <property type="component" value="Unassembled WGS sequence"/>
</dbReference>
<dbReference type="InterPro" id="IPR000387">
    <property type="entry name" value="Tyr_Pase_dom"/>
</dbReference>
<keyword evidence="3" id="KW-1185">Reference proteome</keyword>
<accession>E3QHV2</accession>
<evidence type="ECO:0000259" key="1">
    <source>
        <dbReference type="PROSITE" id="PS50056"/>
    </source>
</evidence>
<feature type="domain" description="Tyrosine specific protein phosphatases" evidence="1">
    <location>
        <begin position="150"/>
        <end position="189"/>
    </location>
</feature>
<gene>
    <name evidence="2" type="ORF">GLRG_05584</name>
</gene>
<dbReference type="Gene3D" id="3.90.190.10">
    <property type="entry name" value="Protein tyrosine phosphatase superfamily"/>
    <property type="match status" value="1"/>
</dbReference>
<dbReference type="Pfam" id="PF13350">
    <property type="entry name" value="Y_phosphatase3"/>
    <property type="match status" value="1"/>
</dbReference>
<organism evidence="3">
    <name type="scientific">Colletotrichum graminicola (strain M1.001 / M2 / FGSC 10212)</name>
    <name type="common">Maize anthracnose fungus</name>
    <name type="synonym">Glomerella graminicola</name>
    <dbReference type="NCBI Taxonomy" id="645133"/>
    <lineage>
        <taxon>Eukaryota</taxon>
        <taxon>Fungi</taxon>
        <taxon>Dikarya</taxon>
        <taxon>Ascomycota</taxon>
        <taxon>Pezizomycotina</taxon>
        <taxon>Sordariomycetes</taxon>
        <taxon>Hypocreomycetidae</taxon>
        <taxon>Glomerellales</taxon>
        <taxon>Glomerellaceae</taxon>
        <taxon>Colletotrichum</taxon>
        <taxon>Colletotrichum graminicola species complex</taxon>
    </lineage>
</organism>
<dbReference type="AlphaFoldDB" id="E3QHV2"/>
<dbReference type="SUPFAM" id="SSF52799">
    <property type="entry name" value="(Phosphotyrosine protein) phosphatases II"/>
    <property type="match status" value="1"/>
</dbReference>
<dbReference type="PROSITE" id="PS50056">
    <property type="entry name" value="TYR_PHOSPHATASE_2"/>
    <property type="match status" value="1"/>
</dbReference>
<dbReference type="EMBL" id="GG697349">
    <property type="protein sequence ID" value="EFQ30440.1"/>
    <property type="molecule type" value="Genomic_DNA"/>
</dbReference>
<dbReference type="PROSITE" id="PS00383">
    <property type="entry name" value="TYR_PHOSPHATASE_1"/>
    <property type="match status" value="1"/>
</dbReference>
<dbReference type="STRING" id="645133.E3QHV2"/>
<protein>
    <recommendedName>
        <fullName evidence="1">Tyrosine specific protein phosphatases domain-containing protein</fullName>
    </recommendedName>
</protein>
<name>E3QHV2_COLGM</name>
<dbReference type="eggNOG" id="ENOG502S0PE">
    <property type="taxonomic scope" value="Eukaryota"/>
</dbReference>
<evidence type="ECO:0000313" key="2">
    <source>
        <dbReference type="EMBL" id="EFQ30440.1"/>
    </source>
</evidence>
<dbReference type="PANTHER" id="PTHR31126:SF1">
    <property type="entry name" value="TYROSINE SPECIFIC PROTEIN PHOSPHATASES DOMAIN-CONTAINING PROTEIN"/>
    <property type="match status" value="1"/>
</dbReference>
<dbReference type="PANTHER" id="PTHR31126">
    <property type="entry name" value="TYROSINE-PROTEIN PHOSPHATASE"/>
    <property type="match status" value="1"/>
</dbReference>
<dbReference type="HOGENOM" id="CLU_057546_1_3_1"/>
<reference evidence="3" key="1">
    <citation type="journal article" date="2012" name="Nat. Genet.">
        <title>Lifestyle transitions in plant pathogenic Colletotrichum fungi deciphered by genome and transcriptome analyses.</title>
        <authorList>
            <person name="O'Connell R.J."/>
            <person name="Thon M.R."/>
            <person name="Hacquard S."/>
            <person name="Amyotte S.G."/>
            <person name="Kleemann J."/>
            <person name="Torres M.F."/>
            <person name="Damm U."/>
            <person name="Buiate E.A."/>
            <person name="Epstein L."/>
            <person name="Alkan N."/>
            <person name="Altmueller J."/>
            <person name="Alvarado-Balderrama L."/>
            <person name="Bauser C.A."/>
            <person name="Becker C."/>
            <person name="Birren B.W."/>
            <person name="Chen Z."/>
            <person name="Choi J."/>
            <person name="Crouch J.A."/>
            <person name="Duvick J.P."/>
            <person name="Farman M.A."/>
            <person name="Gan P."/>
            <person name="Heiman D."/>
            <person name="Henrissat B."/>
            <person name="Howard R.J."/>
            <person name="Kabbage M."/>
            <person name="Koch C."/>
            <person name="Kracher B."/>
            <person name="Kubo Y."/>
            <person name="Law A.D."/>
            <person name="Lebrun M.-H."/>
            <person name="Lee Y.-H."/>
            <person name="Miyara I."/>
            <person name="Moore N."/>
            <person name="Neumann U."/>
            <person name="Nordstroem K."/>
            <person name="Panaccione D.G."/>
            <person name="Panstruga R."/>
            <person name="Place M."/>
            <person name="Proctor R.H."/>
            <person name="Prusky D."/>
            <person name="Rech G."/>
            <person name="Reinhardt R."/>
            <person name="Rollins J.A."/>
            <person name="Rounsley S."/>
            <person name="Schardl C.L."/>
            <person name="Schwartz D.C."/>
            <person name="Shenoy N."/>
            <person name="Shirasu K."/>
            <person name="Sikhakolli U.R."/>
            <person name="Stueber K."/>
            <person name="Sukno S.A."/>
            <person name="Sweigard J.A."/>
            <person name="Takano Y."/>
            <person name="Takahara H."/>
            <person name="Trail F."/>
            <person name="van der Does H.C."/>
            <person name="Voll L.M."/>
            <person name="Will I."/>
            <person name="Young S."/>
            <person name="Zeng Q."/>
            <person name="Zhang J."/>
            <person name="Zhou S."/>
            <person name="Dickman M.B."/>
            <person name="Schulze-Lefert P."/>
            <person name="Ver Loren van Themaat E."/>
            <person name="Ma L.-J."/>
            <person name="Vaillancourt L.J."/>
        </authorList>
    </citation>
    <scope>NUCLEOTIDE SEQUENCE [LARGE SCALE GENOMIC DNA]</scope>
    <source>
        <strain evidence="3">M1.001 / M2 / FGSC 10212</strain>
    </source>
</reference>